<sequence>MNRDRSGKIVQACRYGPAQLAVDLDTLQSRYRDMHRQPVGTSVMGKRLESLRIGSGPRYVFVNAAFHANEWITSLLLMMYAEELLERQASGEGVINELTVWLLPMVNPDGVELALNGVPPEHPYGRQLLEWNEGSTDFSAWKANIRGVDLNDQFPACWELEKQRRGKAGPGPRDYPGDNPLSEPESRAVAALTERESFDMVAALHTQGEEIYWNYRGLEPPESEAIAERLSYASGYAAVALADSDAGYKDWFIQKFRRPGFTIEAGLGENPLPLEQWPDMYGKVQSLLDELLRIARCS</sequence>
<evidence type="ECO:0000313" key="11">
    <source>
        <dbReference type="Proteomes" id="UP000215145"/>
    </source>
</evidence>
<dbReference type="GO" id="GO:0004181">
    <property type="term" value="F:metallocarboxypeptidase activity"/>
    <property type="evidence" value="ECO:0007669"/>
    <property type="project" value="InterPro"/>
</dbReference>
<dbReference type="RefSeq" id="WP_089524006.1">
    <property type="nucleotide sequence ID" value="NZ_NMUQ01000001.1"/>
</dbReference>
<comment type="cofactor">
    <cofactor evidence="1">
        <name>Zn(2+)</name>
        <dbReference type="ChEBI" id="CHEBI:29105"/>
    </cofactor>
</comment>
<evidence type="ECO:0000313" key="10">
    <source>
        <dbReference type="EMBL" id="OXM16925.1"/>
    </source>
</evidence>
<feature type="domain" description="Peptidase M14" evidence="9">
    <location>
        <begin position="13"/>
        <end position="291"/>
    </location>
</feature>
<dbReference type="InterPro" id="IPR000834">
    <property type="entry name" value="Peptidase_M14"/>
</dbReference>
<evidence type="ECO:0000256" key="4">
    <source>
        <dbReference type="ARBA" id="ARBA00022801"/>
    </source>
</evidence>
<gene>
    <name evidence="10" type="ORF">CGZ75_09855</name>
</gene>
<evidence type="ECO:0000256" key="8">
    <source>
        <dbReference type="SAM" id="MobiDB-lite"/>
    </source>
</evidence>
<feature type="region of interest" description="Disordered" evidence="8">
    <location>
        <begin position="163"/>
        <end position="187"/>
    </location>
</feature>
<evidence type="ECO:0000256" key="7">
    <source>
        <dbReference type="PROSITE-ProRule" id="PRU01379"/>
    </source>
</evidence>
<protein>
    <submittedName>
        <fullName evidence="10">Peptidase M14</fullName>
    </submittedName>
</protein>
<keyword evidence="3" id="KW-0645">Protease</keyword>
<evidence type="ECO:0000256" key="5">
    <source>
        <dbReference type="ARBA" id="ARBA00022833"/>
    </source>
</evidence>
<comment type="caution">
    <text evidence="10">The sequence shown here is derived from an EMBL/GenBank/DDBJ whole genome shotgun (WGS) entry which is preliminary data.</text>
</comment>
<evidence type="ECO:0000256" key="6">
    <source>
        <dbReference type="ARBA" id="ARBA00023049"/>
    </source>
</evidence>
<dbReference type="Pfam" id="PF00246">
    <property type="entry name" value="Peptidase_M14"/>
    <property type="match status" value="1"/>
</dbReference>
<dbReference type="PANTHER" id="PTHR11705:SF143">
    <property type="entry name" value="SLL0236 PROTEIN"/>
    <property type="match status" value="1"/>
</dbReference>
<evidence type="ECO:0000256" key="1">
    <source>
        <dbReference type="ARBA" id="ARBA00001947"/>
    </source>
</evidence>
<keyword evidence="6" id="KW-0482">Metalloprotease</keyword>
<feature type="active site" description="Proton donor/acceptor" evidence="7">
    <location>
        <position position="264"/>
    </location>
</feature>
<dbReference type="GO" id="GO:0006508">
    <property type="term" value="P:proteolysis"/>
    <property type="evidence" value="ECO:0007669"/>
    <property type="project" value="UniProtKB-KW"/>
</dbReference>
<evidence type="ECO:0000259" key="9">
    <source>
        <dbReference type="PROSITE" id="PS52035"/>
    </source>
</evidence>
<accession>A0A229P4S7</accession>
<organism evidence="10 11">
    <name type="scientific">Paenibacillus herberti</name>
    <dbReference type="NCBI Taxonomy" id="1619309"/>
    <lineage>
        <taxon>Bacteria</taxon>
        <taxon>Bacillati</taxon>
        <taxon>Bacillota</taxon>
        <taxon>Bacilli</taxon>
        <taxon>Bacillales</taxon>
        <taxon>Paenibacillaceae</taxon>
        <taxon>Paenibacillus</taxon>
    </lineage>
</organism>
<keyword evidence="5" id="KW-0862">Zinc</keyword>
<dbReference type="Gene3D" id="3.40.630.10">
    <property type="entry name" value="Zn peptidases"/>
    <property type="match status" value="1"/>
</dbReference>
<dbReference type="Proteomes" id="UP000215145">
    <property type="component" value="Unassembled WGS sequence"/>
</dbReference>
<dbReference type="AlphaFoldDB" id="A0A229P4S7"/>
<dbReference type="EMBL" id="NMUQ01000001">
    <property type="protein sequence ID" value="OXM16925.1"/>
    <property type="molecule type" value="Genomic_DNA"/>
</dbReference>
<dbReference type="OrthoDB" id="9802862at2"/>
<dbReference type="InterPro" id="IPR034274">
    <property type="entry name" value="ENP1_M14_CPD"/>
</dbReference>
<dbReference type="PROSITE" id="PS52035">
    <property type="entry name" value="PEPTIDASE_M14"/>
    <property type="match status" value="1"/>
</dbReference>
<keyword evidence="11" id="KW-1185">Reference proteome</keyword>
<name>A0A229P4S7_9BACL</name>
<dbReference type="SUPFAM" id="SSF53187">
    <property type="entry name" value="Zn-dependent exopeptidases"/>
    <property type="match status" value="1"/>
</dbReference>
<dbReference type="GO" id="GO:0008270">
    <property type="term" value="F:zinc ion binding"/>
    <property type="evidence" value="ECO:0007669"/>
    <property type="project" value="InterPro"/>
</dbReference>
<comment type="similarity">
    <text evidence="2 7">Belongs to the peptidase M14 family.</text>
</comment>
<evidence type="ECO:0000256" key="2">
    <source>
        <dbReference type="ARBA" id="ARBA00005988"/>
    </source>
</evidence>
<keyword evidence="4" id="KW-0378">Hydrolase</keyword>
<proteinExistence type="inferred from homology"/>
<dbReference type="SMART" id="SM00631">
    <property type="entry name" value="Zn_pept"/>
    <property type="match status" value="1"/>
</dbReference>
<dbReference type="PANTHER" id="PTHR11705">
    <property type="entry name" value="PROTEASE FAMILY M14 CARBOXYPEPTIDASE A,B"/>
    <property type="match status" value="1"/>
</dbReference>
<dbReference type="GO" id="GO:0005615">
    <property type="term" value="C:extracellular space"/>
    <property type="evidence" value="ECO:0007669"/>
    <property type="project" value="TreeGrafter"/>
</dbReference>
<reference evidence="10 11" key="1">
    <citation type="submission" date="2017-07" db="EMBL/GenBank/DDBJ databases">
        <title>Paenibacillus herberti R33 genome sequencing and assembly.</title>
        <authorList>
            <person name="Su W."/>
        </authorList>
    </citation>
    <scope>NUCLEOTIDE SEQUENCE [LARGE SCALE GENOMIC DNA]</scope>
    <source>
        <strain evidence="10 11">R33</strain>
    </source>
</reference>
<dbReference type="CDD" id="cd06229">
    <property type="entry name" value="M14_Endopeptidase_I"/>
    <property type="match status" value="1"/>
</dbReference>
<evidence type="ECO:0000256" key="3">
    <source>
        <dbReference type="ARBA" id="ARBA00022670"/>
    </source>
</evidence>